<proteinExistence type="predicted"/>
<name>A0A841CKB4_9PSEU</name>
<reference evidence="1 2" key="1">
    <citation type="submission" date="2020-08" db="EMBL/GenBank/DDBJ databases">
        <title>Genomic Encyclopedia of Type Strains, Phase III (KMG-III): the genomes of soil and plant-associated and newly described type strains.</title>
        <authorList>
            <person name="Whitman W."/>
        </authorList>
    </citation>
    <scope>NUCLEOTIDE SEQUENCE [LARGE SCALE GENOMIC DNA]</scope>
    <source>
        <strain evidence="1 2">CECT 8640</strain>
    </source>
</reference>
<dbReference type="EMBL" id="JACHJN010000004">
    <property type="protein sequence ID" value="MBB5956618.1"/>
    <property type="molecule type" value="Genomic_DNA"/>
</dbReference>
<sequence>MLWRHTNLCSKRIFVARALKATLAAWQASGEEKRKGVVFSPHDLSKTTTLVLGVQAKSVLAPPGQAR</sequence>
<accession>A0A841CKB4</accession>
<gene>
    <name evidence="1" type="ORF">FHS29_003204</name>
</gene>
<dbReference type="Proteomes" id="UP000547510">
    <property type="component" value="Unassembled WGS sequence"/>
</dbReference>
<dbReference type="AlphaFoldDB" id="A0A841CKB4"/>
<keyword evidence="2" id="KW-1185">Reference proteome</keyword>
<comment type="caution">
    <text evidence="1">The sequence shown here is derived from an EMBL/GenBank/DDBJ whole genome shotgun (WGS) entry which is preliminary data.</text>
</comment>
<organism evidence="1 2">
    <name type="scientific">Saccharothrix tamanrassetensis</name>
    <dbReference type="NCBI Taxonomy" id="1051531"/>
    <lineage>
        <taxon>Bacteria</taxon>
        <taxon>Bacillati</taxon>
        <taxon>Actinomycetota</taxon>
        <taxon>Actinomycetes</taxon>
        <taxon>Pseudonocardiales</taxon>
        <taxon>Pseudonocardiaceae</taxon>
        <taxon>Saccharothrix</taxon>
    </lineage>
</organism>
<evidence type="ECO:0000313" key="2">
    <source>
        <dbReference type="Proteomes" id="UP000547510"/>
    </source>
</evidence>
<evidence type="ECO:0000313" key="1">
    <source>
        <dbReference type="EMBL" id="MBB5956618.1"/>
    </source>
</evidence>
<protein>
    <submittedName>
        <fullName evidence="1">Uncharacterized protein</fullName>
    </submittedName>
</protein>